<keyword evidence="4" id="KW-1185">Reference proteome</keyword>
<dbReference type="RefSeq" id="WP_209907505.1">
    <property type="nucleotide sequence ID" value="NZ_BAAAMI010000017.1"/>
</dbReference>
<dbReference type="SUPFAM" id="SSF53448">
    <property type="entry name" value="Nucleotide-diphospho-sugar transferases"/>
    <property type="match status" value="1"/>
</dbReference>
<reference evidence="3 4" key="1">
    <citation type="submission" date="2021-03" db="EMBL/GenBank/DDBJ databases">
        <title>Sequencing the genomes of 1000 actinobacteria strains.</title>
        <authorList>
            <person name="Klenk H.-P."/>
        </authorList>
    </citation>
    <scope>NUCLEOTIDE SEQUENCE [LARGE SCALE GENOMIC DNA]</scope>
    <source>
        <strain evidence="3 4">DSM 15454</strain>
    </source>
</reference>
<evidence type="ECO:0000259" key="2">
    <source>
        <dbReference type="Pfam" id="PF22181"/>
    </source>
</evidence>
<comment type="caution">
    <text evidence="3">The sequence shown here is derived from an EMBL/GenBank/DDBJ whole genome shotgun (WGS) entry which is preliminary data.</text>
</comment>
<dbReference type="Gene3D" id="3.90.550.10">
    <property type="entry name" value="Spore Coat Polysaccharide Biosynthesis Protein SpsA, Chain A"/>
    <property type="match status" value="1"/>
</dbReference>
<proteinExistence type="predicted"/>
<name>A0ABS4WEC8_9MICC</name>
<dbReference type="InterPro" id="IPR001173">
    <property type="entry name" value="Glyco_trans_2-like"/>
</dbReference>
<sequence length="472" mass="51909">MTLRKLFAKGSKAFSRFSYSNTAKLTGIIVSVILPVYNTEKYLPAMLDSLVAQDLPSKNFEVIAVDDGSTDSSGAILDDYAQRFSHFHVIHQENSGWAGKPRNVALGLSRGTYVFFADADDLLAPQALRRMAEFAQQHQLDVVMPKVVGIGGRKQTSSLYAKTNPSATPLQALKSLTPQKLVSRSLIESNQLRFVEEPVRLEDGMFMVACYLKAKRIGVISDFDFYSLRKRADGSNISFRPLVPHEYTASIGKIASIINAMAKSQELAESMVLSLWARKGLKIYEPPRFKRYSEKIRGQWLEAHAAFLEAFISAELSGRLADIHHRKTEAIRSKDMSAVLATNELEAVLTQPVTVGAAVVVDGALVITGMVPGTGLDRVRITAEPRGKRGIITAEAILIVANGEFTWTMPCPSRAFGILDFFVQSITEELSGPNRRLAAAQGTYVAGGQLEPYQTKNGYFSVRISTPEVRPD</sequence>
<dbReference type="CDD" id="cd00761">
    <property type="entry name" value="Glyco_tranf_GTA_type"/>
    <property type="match status" value="1"/>
</dbReference>
<dbReference type="EMBL" id="JAGIOE010000001">
    <property type="protein sequence ID" value="MBP2374493.1"/>
    <property type="molecule type" value="Genomic_DNA"/>
</dbReference>
<dbReference type="Pfam" id="PF22181">
    <property type="entry name" value="TarS_linker"/>
    <property type="match status" value="1"/>
</dbReference>
<dbReference type="Proteomes" id="UP000766570">
    <property type="component" value="Unassembled WGS sequence"/>
</dbReference>
<dbReference type="InterPro" id="IPR029044">
    <property type="entry name" value="Nucleotide-diphossugar_trans"/>
</dbReference>
<dbReference type="PANTHER" id="PTHR22916:SF3">
    <property type="entry name" value="UDP-GLCNAC:BETAGAL BETA-1,3-N-ACETYLGLUCOSAMINYLTRANSFERASE-LIKE PROTEIN 1"/>
    <property type="match status" value="1"/>
</dbReference>
<evidence type="ECO:0000313" key="3">
    <source>
        <dbReference type="EMBL" id="MBP2374493.1"/>
    </source>
</evidence>
<dbReference type="InterPro" id="IPR054028">
    <property type="entry name" value="TarS/TarP_linker"/>
</dbReference>
<feature type="domain" description="Glycosyltransferase 2-like" evidence="1">
    <location>
        <begin position="31"/>
        <end position="156"/>
    </location>
</feature>
<dbReference type="PANTHER" id="PTHR22916">
    <property type="entry name" value="GLYCOSYLTRANSFERASE"/>
    <property type="match status" value="1"/>
</dbReference>
<accession>A0ABS4WEC8</accession>
<dbReference type="Pfam" id="PF00535">
    <property type="entry name" value="Glycos_transf_2"/>
    <property type="match status" value="1"/>
</dbReference>
<gene>
    <name evidence="3" type="ORF">JOF46_002405</name>
</gene>
<organism evidence="3 4">
    <name type="scientific">Paeniglutamicibacter psychrophenolicus</name>
    <dbReference type="NCBI Taxonomy" id="257454"/>
    <lineage>
        <taxon>Bacteria</taxon>
        <taxon>Bacillati</taxon>
        <taxon>Actinomycetota</taxon>
        <taxon>Actinomycetes</taxon>
        <taxon>Micrococcales</taxon>
        <taxon>Micrococcaceae</taxon>
        <taxon>Paeniglutamicibacter</taxon>
    </lineage>
</organism>
<evidence type="ECO:0000259" key="1">
    <source>
        <dbReference type="Pfam" id="PF00535"/>
    </source>
</evidence>
<evidence type="ECO:0000313" key="4">
    <source>
        <dbReference type="Proteomes" id="UP000766570"/>
    </source>
</evidence>
<protein>
    <submittedName>
        <fullName evidence="3">Glycosyltransferase involved in cell wall biosynthesis</fullName>
    </submittedName>
</protein>
<feature type="domain" description="TarS/TarP linker" evidence="2">
    <location>
        <begin position="244"/>
        <end position="341"/>
    </location>
</feature>